<dbReference type="OrthoDB" id="63533at2759"/>
<evidence type="ECO:0008006" key="4">
    <source>
        <dbReference type="Google" id="ProtNLM"/>
    </source>
</evidence>
<proteinExistence type="predicted"/>
<evidence type="ECO:0000313" key="2">
    <source>
        <dbReference type="EMBL" id="KAF2105140.1"/>
    </source>
</evidence>
<accession>A0A9P4IP92</accession>
<feature type="region of interest" description="Disordered" evidence="1">
    <location>
        <begin position="245"/>
        <end position="266"/>
    </location>
</feature>
<name>A0A9P4IP92_9PEZI</name>
<keyword evidence="3" id="KW-1185">Reference proteome</keyword>
<dbReference type="EMBL" id="ML978121">
    <property type="protein sequence ID" value="KAF2105140.1"/>
    <property type="molecule type" value="Genomic_DNA"/>
</dbReference>
<evidence type="ECO:0000256" key="1">
    <source>
        <dbReference type="SAM" id="MobiDB-lite"/>
    </source>
</evidence>
<gene>
    <name evidence="2" type="ORF">NA57DRAFT_71337</name>
</gene>
<reference evidence="2" key="1">
    <citation type="journal article" date="2020" name="Stud. Mycol.">
        <title>101 Dothideomycetes genomes: a test case for predicting lifestyles and emergence of pathogens.</title>
        <authorList>
            <person name="Haridas S."/>
            <person name="Albert R."/>
            <person name="Binder M."/>
            <person name="Bloem J."/>
            <person name="Labutti K."/>
            <person name="Salamov A."/>
            <person name="Andreopoulos B."/>
            <person name="Baker S."/>
            <person name="Barry K."/>
            <person name="Bills G."/>
            <person name="Bluhm B."/>
            <person name="Cannon C."/>
            <person name="Castanera R."/>
            <person name="Culley D."/>
            <person name="Daum C."/>
            <person name="Ezra D."/>
            <person name="Gonzalez J."/>
            <person name="Henrissat B."/>
            <person name="Kuo A."/>
            <person name="Liang C."/>
            <person name="Lipzen A."/>
            <person name="Lutzoni F."/>
            <person name="Magnuson J."/>
            <person name="Mondo S."/>
            <person name="Nolan M."/>
            <person name="Ohm R."/>
            <person name="Pangilinan J."/>
            <person name="Park H.-J."/>
            <person name="Ramirez L."/>
            <person name="Alfaro M."/>
            <person name="Sun H."/>
            <person name="Tritt A."/>
            <person name="Yoshinaga Y."/>
            <person name="Zwiers L.-H."/>
            <person name="Turgeon B."/>
            <person name="Goodwin S."/>
            <person name="Spatafora J."/>
            <person name="Crous P."/>
            <person name="Grigoriev I."/>
        </authorList>
    </citation>
    <scope>NUCLEOTIDE SEQUENCE</scope>
    <source>
        <strain evidence="2">CBS 133067</strain>
    </source>
</reference>
<dbReference type="Proteomes" id="UP000799772">
    <property type="component" value="Unassembled WGS sequence"/>
</dbReference>
<sequence length="740" mass="80789">MAPLWKRPLLASLLLLSTVVFLYLAILQIDPAFISQGQALRSKLLDDPELQSLVTAHPDDVAKNLDRVLPHIVQNMDMEFIVYILQKIADSGMELDPNTIDANDLKELMKIMLQKPTGESSTTKGKNPIMKVVADVFRIAHASKQDPRTMDGGAICQFIDDSIDRKTLEAALRAMQTSHSHDELKKRYTEPTIPSSVTANATFATVSSTSSTTSTSTAARYTPGGDYGAFLMGSRPISTVSVVSGYSRATPSDPPPSGSSNTSSKNYSQVSYTGSLCAAPSITYNTKAGLTLPQVNFVNELGPSTNDPTDQYIETGPYDLITLDKSLLVPGVNSHLTTDYPLSPDTGILEVTPQNRVNLTDLQYKPHISRDGGKGGYLNCQRLFVFCDTGSYGPATDSQPGDFHGFVSSSVAIDKNQHAKYGQPLTLQDDIGEWADDVGRMRGFAPLTGGEQVYNLNMQGNGYRYAVWPESSLIPYNASHAVMYANVVYDVVDKSKGNNWVFTYTGNTLLLVSIPGEGGPRADRLVNKIFDQNEVAWGGIGGIRSWGSSGPGGNDGKVYLFGNVVGGLLLARVDADDITNRGSYEYWTGSSWSPDMPSTKSTAYFITGEFLSADLFYSPYHLSFIFVYLTPWADNTFYYRFLNVSEPIVPSYDTRNYVDILEQLVDSKNEWSNETVLYKAQPGPTGRYIYGGGPQLGYFDEDDVTNGGTNMLLTWSVPTGGDPALPAGEYQLNSAVVDWK</sequence>
<organism evidence="2 3">
    <name type="scientific">Rhizodiscina lignyota</name>
    <dbReference type="NCBI Taxonomy" id="1504668"/>
    <lineage>
        <taxon>Eukaryota</taxon>
        <taxon>Fungi</taxon>
        <taxon>Dikarya</taxon>
        <taxon>Ascomycota</taxon>
        <taxon>Pezizomycotina</taxon>
        <taxon>Dothideomycetes</taxon>
        <taxon>Pleosporomycetidae</taxon>
        <taxon>Aulographales</taxon>
        <taxon>Rhizodiscinaceae</taxon>
        <taxon>Rhizodiscina</taxon>
    </lineage>
</organism>
<protein>
    <recommendedName>
        <fullName evidence="4">DUF4185 domain-containing protein</fullName>
    </recommendedName>
</protein>
<dbReference type="AlphaFoldDB" id="A0A9P4IP92"/>
<evidence type="ECO:0000313" key="3">
    <source>
        <dbReference type="Proteomes" id="UP000799772"/>
    </source>
</evidence>
<comment type="caution">
    <text evidence="2">The sequence shown here is derived from an EMBL/GenBank/DDBJ whole genome shotgun (WGS) entry which is preliminary data.</text>
</comment>